<dbReference type="InterPro" id="IPR005917">
    <property type="entry name" value="Pmev_kinase_bact"/>
</dbReference>
<dbReference type="GO" id="GO:0005524">
    <property type="term" value="F:ATP binding"/>
    <property type="evidence" value="ECO:0007669"/>
    <property type="project" value="UniProtKB-KW"/>
</dbReference>
<dbReference type="EMBL" id="WHOE01000020">
    <property type="protein sequence ID" value="MPW14017.1"/>
    <property type="molecule type" value="Genomic_DNA"/>
</dbReference>
<evidence type="ECO:0000256" key="4">
    <source>
        <dbReference type="ARBA" id="ARBA00022741"/>
    </source>
</evidence>
<dbReference type="InterPro" id="IPR020568">
    <property type="entry name" value="Ribosomal_Su5_D2-typ_SF"/>
</dbReference>
<evidence type="ECO:0000313" key="14">
    <source>
        <dbReference type="Proteomes" id="UP000430466"/>
    </source>
</evidence>
<dbReference type="RefSeq" id="WP_023060651.1">
    <property type="nucleotide sequence ID" value="NZ_AP023028.1"/>
</dbReference>
<evidence type="ECO:0000256" key="1">
    <source>
        <dbReference type="ARBA" id="ARBA00005017"/>
    </source>
</evidence>
<dbReference type="Proteomes" id="UP000430466">
    <property type="component" value="Unassembled WGS sequence"/>
</dbReference>
<dbReference type="Pfam" id="PF00288">
    <property type="entry name" value="GHMP_kinases_N"/>
    <property type="match status" value="1"/>
</dbReference>
<feature type="domain" description="GHMP kinase C-terminal" evidence="8">
    <location>
        <begin position="260"/>
        <end position="345"/>
    </location>
</feature>
<dbReference type="UniPathway" id="UPA00057">
    <property type="reaction ID" value="UER00099"/>
</dbReference>
<dbReference type="EMBL" id="WCGB01000002">
    <property type="protein sequence ID" value="NRN90630.1"/>
    <property type="molecule type" value="Genomic_DNA"/>
</dbReference>
<reference evidence="9 13" key="1">
    <citation type="submission" date="2015-08" db="EMBL/GenBank/DDBJ databases">
        <title>Complete genome sequence of Lactobacillus helveticus CAUH18, a probiotic strain originated from koumiss.</title>
        <authorList>
            <person name="Yang Y."/>
            <person name="Hao Y."/>
        </authorList>
    </citation>
    <scope>NUCLEOTIDE SEQUENCE [LARGE SCALE GENOMIC DNA]</scope>
    <source>
        <strain evidence="9 13">CAUH18</strain>
    </source>
</reference>
<evidence type="ECO:0000313" key="10">
    <source>
        <dbReference type="EMBL" id="MPW14017.1"/>
    </source>
</evidence>
<evidence type="ECO:0000313" key="9">
    <source>
        <dbReference type="EMBL" id="ALI52473.1"/>
    </source>
</evidence>
<dbReference type="Proteomes" id="UP000651333">
    <property type="component" value="Unassembled WGS sequence"/>
</dbReference>
<evidence type="ECO:0000256" key="2">
    <source>
        <dbReference type="ARBA" id="ARBA00012958"/>
    </source>
</evidence>
<reference evidence="10 14" key="3">
    <citation type="submission" date="2019-10" db="EMBL/GenBank/DDBJ databases">
        <title>Draft genome sequences of Lactobacillus strains.</title>
        <authorList>
            <person name="Cho G.-S."/>
            <person name="Fagbemigun O."/>
            <person name="Brinks E."/>
            <person name="Franz C.M.A.P."/>
        </authorList>
    </citation>
    <scope>NUCLEOTIDE SEQUENCE [LARGE SCALE GENOMIC DNA]</scope>
    <source>
        <strain evidence="10 14">313</strain>
    </source>
</reference>
<dbReference type="KEGG" id="lhd:HUO_05710"/>
<evidence type="ECO:0000259" key="7">
    <source>
        <dbReference type="Pfam" id="PF00288"/>
    </source>
</evidence>
<name>A0A0D5MHS9_LACHE</name>
<dbReference type="AlphaFoldDB" id="A0A0D5MHS9"/>
<dbReference type="InterPro" id="IPR013750">
    <property type="entry name" value="GHMP_kinase_C_dom"/>
</dbReference>
<keyword evidence="3 10" id="KW-0808">Transferase</keyword>
<sequence length="360" mass="39827">MITEKAPGKLYIAGEYAVLEQNCPAVLVAVNQFVRVSITKSKTSTGLIHSKQYSQDSIHWVRQGSKMVIDNRDNPFEYILSAISYTEQYCIEQNIKMKVYDLHVNSDLDSADGKKYGLGSSAAVTVATVKAILHFYGVKMSNELVYKLSAISHYSVQGNGSAGDIAASVYGGWLAYQTFDKKWLQYELANKTLSDVVNEAWPGLKIELLTPPHDMKLMIGWSQKPASTSRLVDETNANKAALNTEYKNFLAASSECVLKMIVGFEAKNIALIKKQIRVNRHLLQHFAKINQIAIEIPRLTQLIKIAEDFGGAAKTSGAGNGDCGIVITDADTDVDALENEWRRNGILPLNFRVHQISLAH</sequence>
<dbReference type="GO" id="GO:0004631">
    <property type="term" value="F:phosphomevalonate kinase activity"/>
    <property type="evidence" value="ECO:0007669"/>
    <property type="project" value="UniProtKB-EC"/>
</dbReference>
<reference evidence="11" key="2">
    <citation type="submission" date="2019-09" db="EMBL/GenBank/DDBJ databases">
        <title>Comparative genomic analysis of Lactobacillus helveticus.</title>
        <authorList>
            <person name="Zhang H."/>
            <person name="Chen Y."/>
            <person name="Zhong Z."/>
        </authorList>
    </citation>
    <scope>NUCLEOTIDE SEQUENCE</scope>
    <source>
        <strain evidence="12">IMAU30003</strain>
        <strain evidence="11">IMAU50013</strain>
    </source>
</reference>
<proteinExistence type="predicted"/>
<evidence type="ECO:0000259" key="8">
    <source>
        <dbReference type="Pfam" id="PF08544"/>
    </source>
</evidence>
<dbReference type="PRINTS" id="PR00959">
    <property type="entry name" value="MEVGALKINASE"/>
</dbReference>
<protein>
    <recommendedName>
        <fullName evidence="2">phosphomevalonate kinase</fullName>
        <ecNumber evidence="2">2.7.4.2</ecNumber>
    </recommendedName>
</protein>
<feature type="domain" description="GHMP kinase N-terminal" evidence="7">
    <location>
        <begin position="78"/>
        <end position="172"/>
    </location>
</feature>
<evidence type="ECO:0000256" key="6">
    <source>
        <dbReference type="ARBA" id="ARBA00022840"/>
    </source>
</evidence>
<keyword evidence="4" id="KW-0547">Nucleotide-binding</keyword>
<keyword evidence="5 10" id="KW-0418">Kinase</keyword>
<dbReference type="PANTHER" id="PTHR31814:SF2">
    <property type="entry name" value="PHOSPHOMEVALONATE KINASE"/>
    <property type="match status" value="1"/>
</dbReference>
<dbReference type="GO" id="GO:0019287">
    <property type="term" value="P:isopentenyl diphosphate biosynthetic process, mevalonate pathway"/>
    <property type="evidence" value="ECO:0007669"/>
    <property type="project" value="UniProtKB-UniPathway"/>
</dbReference>
<evidence type="ECO:0000256" key="5">
    <source>
        <dbReference type="ARBA" id="ARBA00022777"/>
    </source>
</evidence>
<dbReference type="Pfam" id="PF08544">
    <property type="entry name" value="GHMP_kinases_C"/>
    <property type="match status" value="1"/>
</dbReference>
<dbReference type="EMBL" id="CP012381">
    <property type="protein sequence ID" value="ALI52473.1"/>
    <property type="molecule type" value="Genomic_DNA"/>
</dbReference>
<evidence type="ECO:0000256" key="3">
    <source>
        <dbReference type="ARBA" id="ARBA00022679"/>
    </source>
</evidence>
<evidence type="ECO:0000313" key="11">
    <source>
        <dbReference type="EMBL" id="NRN90630.1"/>
    </source>
</evidence>
<evidence type="ECO:0000313" key="13">
    <source>
        <dbReference type="Proteomes" id="UP000063930"/>
    </source>
</evidence>
<dbReference type="InterPro" id="IPR014721">
    <property type="entry name" value="Ribsml_uS5_D2-typ_fold_subgr"/>
</dbReference>
<dbReference type="SUPFAM" id="SSF54211">
    <property type="entry name" value="Ribosomal protein S5 domain 2-like"/>
    <property type="match status" value="1"/>
</dbReference>
<comment type="pathway">
    <text evidence="1">Isoprenoid biosynthesis; isopentenyl diphosphate biosynthesis via mevalonate pathway; isopentenyl diphosphate from (R)-mevalonate: step 2/3.</text>
</comment>
<dbReference type="NCBIfam" id="TIGR01220">
    <property type="entry name" value="Pmev_kin_Gr_pos"/>
    <property type="match status" value="1"/>
</dbReference>
<dbReference type="PANTHER" id="PTHR31814">
    <property type="match status" value="1"/>
</dbReference>
<dbReference type="EC" id="2.7.4.2" evidence="2"/>
<accession>A0A0D5MHS9</accession>
<evidence type="ECO:0000313" key="12">
    <source>
        <dbReference type="EMBL" id="NRO33897.1"/>
    </source>
</evidence>
<dbReference type="Gene3D" id="3.30.70.890">
    <property type="entry name" value="GHMP kinase, C-terminal domain"/>
    <property type="match status" value="1"/>
</dbReference>
<keyword evidence="6" id="KW-0067">ATP-binding</keyword>
<dbReference type="InterPro" id="IPR035102">
    <property type="entry name" value="Phosphomevalonate_kinase"/>
</dbReference>
<dbReference type="SUPFAM" id="SSF55060">
    <property type="entry name" value="GHMP Kinase, C-terminal domain"/>
    <property type="match status" value="1"/>
</dbReference>
<gene>
    <name evidence="9" type="ORF">ALV80_04855</name>
    <name evidence="10" type="ORF">GDZ32_03090</name>
    <name evidence="12" type="ORF">IMAU30003_00126</name>
    <name evidence="11" type="ORF">IMAU50013_00155</name>
</gene>
<dbReference type="EMBL" id="WCHB01000002">
    <property type="protein sequence ID" value="NRO33897.1"/>
    <property type="molecule type" value="Genomic_DNA"/>
</dbReference>
<dbReference type="InterPro" id="IPR036554">
    <property type="entry name" value="GHMP_kinase_C_sf"/>
</dbReference>
<dbReference type="Gene3D" id="3.30.230.10">
    <property type="match status" value="1"/>
</dbReference>
<dbReference type="InterPro" id="IPR006204">
    <property type="entry name" value="GHMP_kinase_N_dom"/>
</dbReference>
<organism evidence="10 14">
    <name type="scientific">Lactobacillus helveticus</name>
    <name type="common">Lactobacillus suntoryeus</name>
    <dbReference type="NCBI Taxonomy" id="1587"/>
    <lineage>
        <taxon>Bacteria</taxon>
        <taxon>Bacillati</taxon>
        <taxon>Bacillota</taxon>
        <taxon>Bacilli</taxon>
        <taxon>Lactobacillales</taxon>
        <taxon>Lactobacillaceae</taxon>
        <taxon>Lactobacillus</taxon>
    </lineage>
</organism>
<dbReference type="Proteomes" id="UP000601587">
    <property type="component" value="Unassembled WGS sequence"/>
</dbReference>
<dbReference type="Proteomes" id="UP000063930">
    <property type="component" value="Chromosome"/>
</dbReference>